<dbReference type="GO" id="GO:0005615">
    <property type="term" value="C:extracellular space"/>
    <property type="evidence" value="ECO:0007669"/>
    <property type="project" value="InterPro"/>
</dbReference>
<name>A0A6G1S7U0_9ACAR</name>
<dbReference type="PANTHER" id="PTHR11461:SF211">
    <property type="entry name" value="GH10112P-RELATED"/>
    <property type="match status" value="1"/>
</dbReference>
<dbReference type="InterPro" id="IPR042185">
    <property type="entry name" value="Serpin_sf_2"/>
</dbReference>
<dbReference type="CDD" id="cd00172">
    <property type="entry name" value="serpin"/>
    <property type="match status" value="1"/>
</dbReference>
<dbReference type="Gene3D" id="2.30.39.10">
    <property type="entry name" value="Alpha-1-antitrypsin, domain 1"/>
    <property type="match status" value="2"/>
</dbReference>
<dbReference type="PROSITE" id="PS00284">
    <property type="entry name" value="SERPIN"/>
    <property type="match status" value="1"/>
</dbReference>
<dbReference type="Gene3D" id="3.30.497.10">
    <property type="entry name" value="Antithrombin, subunit I, domain 2"/>
    <property type="match status" value="3"/>
</dbReference>
<dbReference type="GO" id="GO:0004867">
    <property type="term" value="F:serine-type endopeptidase inhibitor activity"/>
    <property type="evidence" value="ECO:0007669"/>
    <property type="project" value="UniProtKB-KW"/>
</dbReference>
<keyword evidence="3" id="KW-0722">Serine protease inhibitor</keyword>
<evidence type="ECO:0000256" key="5">
    <source>
        <dbReference type="RuleBase" id="RU000411"/>
    </source>
</evidence>
<accession>A0A6G1S7U0</accession>
<dbReference type="Pfam" id="PF00079">
    <property type="entry name" value="Serpin"/>
    <property type="match status" value="3"/>
</dbReference>
<sequence length="648" mass="69561">MDQKRLFFVAQALICVILTIECLPTTLGESATDEKASPPSSVVTVAGAPTANNNKPVVLVQTQDYAPDSPEARVADATTQFGLTFIKSLPTTGTSRENTVVSPVSLQILLNIILLGSDDQSTTQAELAKVLGYDEANNLFPMAANNNKSDTTTSNSTAGQLDRSRPHAAMSSLLESISNATHQTSDEQQQQQQQQLLNSSPQLAAHLQTTVRDGGSGAPAPTSGQLVNFTLANLMLTNQDLIKTNPNYENDLKRYYDIKVEHFSNTKSSGGMVANVTTTTANTTAAASAEQVNQTLTAAAQVDTRPLHERVNSWVQNITQNQISELVKEADLSGDDLIMVLLNAAHFKGRWLHTFNSKQTHERLFYNDGQPQGQEVKFMRQSGVFGYAEFGSLQMLASAGGEQQVLVTGGTSGAGGQQTSTSDETVLTEDLASTTGTGNSSNGRANDKTGAGDTVAAASPPVIELSKEEAKRYELTSNLNCSVLMLPFALNDGQELSMVILLPTKRDGLQELMANLNGPALNEIYKSLNEQHVQVELPKFSFESSLDAKSTLLSMGLTKVFQNGAELGRMLVDDSPKNVAKVDKIVHKAKIAVDEDGAEAAAASAATIVLRNLIRPPNPTFVADHPFLFVIRHNKSNLPLFMGTIQKL</sequence>
<dbReference type="InterPro" id="IPR023796">
    <property type="entry name" value="Serpin_dom"/>
</dbReference>
<evidence type="ECO:0000256" key="3">
    <source>
        <dbReference type="ARBA" id="ARBA00022900"/>
    </source>
</evidence>
<dbReference type="InterPro" id="IPR023795">
    <property type="entry name" value="Serpin_CS"/>
</dbReference>
<dbReference type="InterPro" id="IPR036186">
    <property type="entry name" value="Serpin_sf"/>
</dbReference>
<feature type="compositionally biased region" description="Low complexity" evidence="6">
    <location>
        <begin position="143"/>
        <end position="158"/>
    </location>
</feature>
<evidence type="ECO:0000256" key="7">
    <source>
        <dbReference type="SAM" id="SignalP"/>
    </source>
</evidence>
<dbReference type="SUPFAM" id="SSF56574">
    <property type="entry name" value="Serpins"/>
    <property type="match status" value="2"/>
</dbReference>
<keyword evidence="7" id="KW-0732">Signal</keyword>
<feature type="signal peptide" evidence="7">
    <location>
        <begin position="1"/>
        <end position="22"/>
    </location>
</feature>
<evidence type="ECO:0000256" key="1">
    <source>
        <dbReference type="ARBA" id="ARBA00009500"/>
    </source>
</evidence>
<feature type="region of interest" description="Disordered" evidence="6">
    <location>
        <begin position="432"/>
        <end position="456"/>
    </location>
</feature>
<feature type="compositionally biased region" description="Polar residues" evidence="6">
    <location>
        <begin position="432"/>
        <end position="444"/>
    </location>
</feature>
<gene>
    <name evidence="9" type="primary">Serpini2</name>
    <name evidence="9" type="ORF">g.7763</name>
</gene>
<feature type="chain" id="PRO_5026044028" evidence="7">
    <location>
        <begin position="23"/>
        <end position="648"/>
    </location>
</feature>
<comment type="similarity">
    <text evidence="1 5">Belongs to the serpin family.</text>
</comment>
<evidence type="ECO:0000259" key="8">
    <source>
        <dbReference type="SMART" id="SM00093"/>
    </source>
</evidence>
<protein>
    <submittedName>
        <fullName evidence="9">Serpin I2</fullName>
    </submittedName>
</protein>
<feature type="region of interest" description="Disordered" evidence="6">
    <location>
        <begin position="142"/>
        <end position="167"/>
    </location>
</feature>
<dbReference type="EMBL" id="GGYP01001456">
    <property type="protein sequence ID" value="MDE46227.1"/>
    <property type="molecule type" value="Transcribed_RNA"/>
</dbReference>
<dbReference type="AlphaFoldDB" id="A0A6G1S7U0"/>
<dbReference type="SMART" id="SM00093">
    <property type="entry name" value="SERPIN"/>
    <property type="match status" value="1"/>
</dbReference>
<organism evidence="9">
    <name type="scientific">Aceria tosichella</name>
    <name type="common">wheat curl mite</name>
    <dbReference type="NCBI Taxonomy" id="561515"/>
    <lineage>
        <taxon>Eukaryota</taxon>
        <taxon>Metazoa</taxon>
        <taxon>Ecdysozoa</taxon>
        <taxon>Arthropoda</taxon>
        <taxon>Chelicerata</taxon>
        <taxon>Arachnida</taxon>
        <taxon>Acari</taxon>
        <taxon>Acariformes</taxon>
        <taxon>Trombidiformes</taxon>
        <taxon>Prostigmata</taxon>
        <taxon>Eupodina</taxon>
        <taxon>Eriophyoidea</taxon>
        <taxon>Eriophyidae</taxon>
        <taxon>Eriophyinae</taxon>
        <taxon>Aceriini</taxon>
        <taxon>Aceria</taxon>
    </lineage>
</organism>
<evidence type="ECO:0000256" key="6">
    <source>
        <dbReference type="SAM" id="MobiDB-lite"/>
    </source>
</evidence>
<evidence type="ECO:0000256" key="2">
    <source>
        <dbReference type="ARBA" id="ARBA00022690"/>
    </source>
</evidence>
<feature type="domain" description="Serpin" evidence="8">
    <location>
        <begin position="83"/>
        <end position="648"/>
    </location>
</feature>
<dbReference type="PANTHER" id="PTHR11461">
    <property type="entry name" value="SERINE PROTEASE INHIBITOR, SERPIN"/>
    <property type="match status" value="1"/>
</dbReference>
<dbReference type="InterPro" id="IPR000215">
    <property type="entry name" value="Serpin_fam"/>
</dbReference>
<reference evidence="9" key="1">
    <citation type="submission" date="2018-10" db="EMBL/GenBank/DDBJ databases">
        <title>Transcriptome assembly of Aceria tosichella (Wheat curl mite) Type 2.</title>
        <authorList>
            <person name="Scully E.D."/>
            <person name="Geib S.M."/>
            <person name="Palmer N.A."/>
            <person name="Gupta A.K."/>
            <person name="Sarath G."/>
            <person name="Tatineni S."/>
        </authorList>
    </citation>
    <scope>NUCLEOTIDE SEQUENCE</scope>
    <source>
        <strain evidence="9">LincolnNE</strain>
    </source>
</reference>
<keyword evidence="4" id="KW-0325">Glycoprotein</keyword>
<dbReference type="InterPro" id="IPR042178">
    <property type="entry name" value="Serpin_sf_1"/>
</dbReference>
<evidence type="ECO:0000256" key="4">
    <source>
        <dbReference type="ARBA" id="ARBA00023180"/>
    </source>
</evidence>
<keyword evidence="2" id="KW-0646">Protease inhibitor</keyword>
<evidence type="ECO:0000313" key="9">
    <source>
        <dbReference type="EMBL" id="MDE46227.1"/>
    </source>
</evidence>
<proteinExistence type="inferred from homology"/>